<evidence type="ECO:0000313" key="9">
    <source>
        <dbReference type="EMBL" id="MBB6694168.1"/>
    </source>
</evidence>
<sequence length="315" mass="33709">MSTRKFDSPRYAYIAIVVYATIVGLSFLFVKLALQAADPLDTLAHRFTVAAAAASAPLLFGWRPRIRAKDLPGLLPLACFYPALFFAFQAYGLQTTTSSEAGIVHATVPIFTMLAAAVYLKERATLSRVLFTLLSVAGVVYIFAMKGASFAAADGRGLLLILLSALSAAAYNAGARKKSRQIPLADMTYVMTVIGFLAFNAIAIVRHGSEGTLGEYFKPFGNVEFALAMAYLGILSSLVTSFLSNFALSKLEAAKVGVFNHLSTLVSIAGGVVFMGDRLHDYHWIGAALIVLGILGANRRKPLVAKRAKEQATEG</sequence>
<keyword evidence="10" id="KW-1185">Reference proteome</keyword>
<feature type="transmembrane region" description="Helical" evidence="7">
    <location>
        <begin position="129"/>
        <end position="151"/>
    </location>
</feature>
<comment type="caution">
    <text evidence="9">The sequence shown here is derived from an EMBL/GenBank/DDBJ whole genome shotgun (WGS) entry which is preliminary data.</text>
</comment>
<evidence type="ECO:0000256" key="1">
    <source>
        <dbReference type="ARBA" id="ARBA00004651"/>
    </source>
</evidence>
<feature type="transmembrane region" description="Helical" evidence="7">
    <location>
        <begin position="282"/>
        <end position="298"/>
    </location>
</feature>
<dbReference type="InterPro" id="IPR050638">
    <property type="entry name" value="AA-Vitamin_Transporters"/>
</dbReference>
<keyword evidence="3" id="KW-1003">Cell membrane</keyword>
<dbReference type="AlphaFoldDB" id="A0A841U4Y7"/>
<proteinExistence type="inferred from homology"/>
<feature type="transmembrane region" description="Helical" evidence="7">
    <location>
        <begin position="258"/>
        <end position="276"/>
    </location>
</feature>
<gene>
    <name evidence="9" type="ORF">H7B90_22450</name>
</gene>
<evidence type="ECO:0000256" key="4">
    <source>
        <dbReference type="ARBA" id="ARBA00022692"/>
    </source>
</evidence>
<evidence type="ECO:0000256" key="3">
    <source>
        <dbReference type="ARBA" id="ARBA00022475"/>
    </source>
</evidence>
<name>A0A841U4Y7_9BACL</name>
<feature type="domain" description="EamA" evidence="8">
    <location>
        <begin position="156"/>
        <end position="297"/>
    </location>
</feature>
<feature type="transmembrane region" description="Helical" evidence="7">
    <location>
        <begin position="12"/>
        <end position="37"/>
    </location>
</feature>
<feature type="transmembrane region" description="Helical" evidence="7">
    <location>
        <begin position="43"/>
        <end position="62"/>
    </location>
</feature>
<comment type="subcellular location">
    <subcellularLocation>
        <location evidence="1">Cell membrane</location>
        <topology evidence="1">Multi-pass membrane protein</topology>
    </subcellularLocation>
</comment>
<dbReference type="Gene3D" id="1.10.3730.20">
    <property type="match status" value="1"/>
</dbReference>
<evidence type="ECO:0000256" key="7">
    <source>
        <dbReference type="SAM" id="Phobius"/>
    </source>
</evidence>
<feature type="transmembrane region" description="Helical" evidence="7">
    <location>
        <begin position="225"/>
        <end position="246"/>
    </location>
</feature>
<dbReference type="PANTHER" id="PTHR32322">
    <property type="entry name" value="INNER MEMBRANE TRANSPORTER"/>
    <property type="match status" value="1"/>
</dbReference>
<feature type="transmembrane region" description="Helical" evidence="7">
    <location>
        <begin position="103"/>
        <end position="120"/>
    </location>
</feature>
<reference evidence="9 10" key="1">
    <citation type="submission" date="2020-08" db="EMBL/GenBank/DDBJ databases">
        <title>Cohnella phylogeny.</title>
        <authorList>
            <person name="Dunlap C."/>
        </authorList>
    </citation>
    <scope>NUCLEOTIDE SEQUENCE [LARGE SCALE GENOMIC DNA]</scope>
    <source>
        <strain evidence="9 10">DSM 25239</strain>
    </source>
</reference>
<keyword evidence="4 7" id="KW-0812">Transmembrane</keyword>
<dbReference type="Pfam" id="PF00892">
    <property type="entry name" value="EamA"/>
    <property type="match status" value="2"/>
</dbReference>
<feature type="transmembrane region" description="Helical" evidence="7">
    <location>
        <begin position="157"/>
        <end position="175"/>
    </location>
</feature>
<dbReference type="SUPFAM" id="SSF103481">
    <property type="entry name" value="Multidrug resistance efflux transporter EmrE"/>
    <property type="match status" value="2"/>
</dbReference>
<evidence type="ECO:0000313" key="10">
    <source>
        <dbReference type="Proteomes" id="UP000553776"/>
    </source>
</evidence>
<dbReference type="GO" id="GO:0005886">
    <property type="term" value="C:plasma membrane"/>
    <property type="evidence" value="ECO:0007669"/>
    <property type="project" value="UniProtKB-SubCell"/>
</dbReference>
<feature type="transmembrane region" description="Helical" evidence="7">
    <location>
        <begin position="187"/>
        <end position="205"/>
    </location>
</feature>
<accession>A0A841U4Y7</accession>
<feature type="transmembrane region" description="Helical" evidence="7">
    <location>
        <begin position="74"/>
        <end position="91"/>
    </location>
</feature>
<organism evidence="9 10">
    <name type="scientific">Cohnella xylanilytica</name>
    <dbReference type="NCBI Taxonomy" id="557555"/>
    <lineage>
        <taxon>Bacteria</taxon>
        <taxon>Bacillati</taxon>
        <taxon>Bacillota</taxon>
        <taxon>Bacilli</taxon>
        <taxon>Bacillales</taxon>
        <taxon>Paenibacillaceae</taxon>
        <taxon>Cohnella</taxon>
    </lineage>
</organism>
<dbReference type="Proteomes" id="UP000553776">
    <property type="component" value="Unassembled WGS sequence"/>
</dbReference>
<keyword evidence="5 7" id="KW-1133">Transmembrane helix</keyword>
<evidence type="ECO:0000256" key="5">
    <source>
        <dbReference type="ARBA" id="ARBA00022989"/>
    </source>
</evidence>
<keyword evidence="6 7" id="KW-0472">Membrane</keyword>
<evidence type="ECO:0000256" key="6">
    <source>
        <dbReference type="ARBA" id="ARBA00023136"/>
    </source>
</evidence>
<evidence type="ECO:0000256" key="2">
    <source>
        <dbReference type="ARBA" id="ARBA00007362"/>
    </source>
</evidence>
<evidence type="ECO:0000259" key="8">
    <source>
        <dbReference type="Pfam" id="PF00892"/>
    </source>
</evidence>
<comment type="similarity">
    <text evidence="2">Belongs to the EamA transporter family.</text>
</comment>
<dbReference type="PANTHER" id="PTHR32322:SF18">
    <property type="entry name" value="S-ADENOSYLMETHIONINE_S-ADENOSYLHOMOCYSTEINE TRANSPORTER"/>
    <property type="match status" value="1"/>
</dbReference>
<protein>
    <submittedName>
        <fullName evidence="9">DMT family transporter</fullName>
    </submittedName>
</protein>
<dbReference type="InterPro" id="IPR037185">
    <property type="entry name" value="EmrE-like"/>
</dbReference>
<feature type="domain" description="EamA" evidence="8">
    <location>
        <begin position="12"/>
        <end position="143"/>
    </location>
</feature>
<dbReference type="EMBL" id="JACJVR010000086">
    <property type="protein sequence ID" value="MBB6694168.1"/>
    <property type="molecule type" value="Genomic_DNA"/>
</dbReference>
<dbReference type="InterPro" id="IPR000620">
    <property type="entry name" value="EamA_dom"/>
</dbReference>